<name>A0A6S4PWL7_VIBVL</name>
<reference evidence="1" key="1">
    <citation type="submission" date="2011-01" db="EMBL/GenBank/DDBJ databases">
        <title>Evolutionary Significance of Chromosomal Super-Integrons in Vibrio vulnificus Strains.</title>
        <authorList>
            <person name="Shu H.Y."/>
            <person name="Wu K.M."/>
            <person name="Liu T.T."/>
            <person name="Liu Y.M."/>
            <person name="Liao T.L."/>
            <person name="Hor L.I."/>
            <person name="Tsai S.F."/>
            <person name="Chen C.Y."/>
        </authorList>
    </citation>
    <scope>NUCLEOTIDE SEQUENCE</scope>
    <source>
        <strain evidence="1">CECT4999</strain>
    </source>
</reference>
<evidence type="ECO:0000313" key="1">
    <source>
        <dbReference type="EMBL" id="BBE38700.1"/>
    </source>
</evidence>
<sequence>MSFGAVLLSIKRAQSVERASLSSIFHLLKVLLVEFVSFKSLVCC</sequence>
<dbReference type="EMBL" id="AB609751">
    <property type="protein sequence ID" value="BBE38700.1"/>
    <property type="molecule type" value="Genomic_DNA"/>
</dbReference>
<protein>
    <submittedName>
        <fullName evidence="1">Uncharacterized protein</fullName>
    </submittedName>
</protein>
<proteinExistence type="predicted"/>
<accession>A0A6S4PWL7</accession>
<dbReference type="AlphaFoldDB" id="A0A6S4PWL7"/>
<organism evidence="1">
    <name type="scientific">Vibrio vulnificus</name>
    <dbReference type="NCBI Taxonomy" id="672"/>
    <lineage>
        <taxon>Bacteria</taxon>
        <taxon>Pseudomonadati</taxon>
        <taxon>Pseudomonadota</taxon>
        <taxon>Gammaproteobacteria</taxon>
        <taxon>Vibrionales</taxon>
        <taxon>Vibrionaceae</taxon>
        <taxon>Vibrio</taxon>
    </lineage>
</organism>